<dbReference type="EMBL" id="CP140153">
    <property type="protein sequence ID" value="WQH17133.1"/>
    <property type="molecule type" value="Genomic_DNA"/>
</dbReference>
<feature type="domain" description="DUF3417" evidence="4">
    <location>
        <begin position="13"/>
        <end position="121"/>
    </location>
</feature>
<proteinExistence type="inferred from homology"/>
<dbReference type="Proteomes" id="UP001327459">
    <property type="component" value="Chromosome"/>
</dbReference>
<keyword evidence="3" id="KW-0021">Allosteric enzyme</keyword>
<evidence type="ECO:0000256" key="3">
    <source>
        <dbReference type="ARBA" id="ARBA00022533"/>
    </source>
</evidence>
<evidence type="ECO:0000256" key="2">
    <source>
        <dbReference type="ARBA" id="ARBA00006047"/>
    </source>
</evidence>
<dbReference type="PIRSF" id="PIRSF000460">
    <property type="entry name" value="Pprylas_GlgP"/>
    <property type="match status" value="1"/>
</dbReference>
<dbReference type="PANTHER" id="PTHR42655:SF1">
    <property type="entry name" value="GLYCOGEN PHOSPHORYLASE"/>
    <property type="match status" value="1"/>
</dbReference>
<dbReference type="InterPro" id="IPR000811">
    <property type="entry name" value="Glyco_trans_35"/>
</dbReference>
<dbReference type="Gene3D" id="3.40.50.2000">
    <property type="entry name" value="Glycogen Phosphorylase B"/>
    <property type="match status" value="3"/>
</dbReference>
<dbReference type="RefSeq" id="WP_322522113.1">
    <property type="nucleotide sequence ID" value="NZ_CP140153.1"/>
</dbReference>
<dbReference type="NCBIfam" id="TIGR02094">
    <property type="entry name" value="more_P_ylases"/>
    <property type="match status" value="1"/>
</dbReference>
<protein>
    <submittedName>
        <fullName evidence="5">Alpha-glucan family phosphorylase</fullName>
    </submittedName>
</protein>
<dbReference type="Pfam" id="PF00343">
    <property type="entry name" value="Phosphorylase"/>
    <property type="match status" value="1"/>
</dbReference>
<dbReference type="PANTHER" id="PTHR42655">
    <property type="entry name" value="GLYCOGEN PHOSPHORYLASE"/>
    <property type="match status" value="1"/>
</dbReference>
<dbReference type="InterPro" id="IPR052182">
    <property type="entry name" value="Glycogen/Maltodextrin_Phosph"/>
</dbReference>
<evidence type="ECO:0000313" key="5">
    <source>
        <dbReference type="EMBL" id="WQH17133.1"/>
    </source>
</evidence>
<comment type="similarity">
    <text evidence="2">Belongs to the glycogen phosphorylase family.</text>
</comment>
<dbReference type="InterPro" id="IPR024517">
    <property type="entry name" value="Glycogen_phosphorylase_DUF3417"/>
</dbReference>
<name>A0ABZ0YZI0_9GAMM</name>
<evidence type="ECO:0000259" key="4">
    <source>
        <dbReference type="Pfam" id="PF11897"/>
    </source>
</evidence>
<comment type="catalytic activity">
    <reaction evidence="1">
        <text>[(1-&gt;4)-alpha-D-glucosyl](n) + phosphate = [(1-&gt;4)-alpha-D-glucosyl](n-1) + alpha-D-glucose 1-phosphate</text>
        <dbReference type="Rhea" id="RHEA:41732"/>
        <dbReference type="Rhea" id="RHEA-COMP:9584"/>
        <dbReference type="Rhea" id="RHEA-COMP:9586"/>
        <dbReference type="ChEBI" id="CHEBI:15444"/>
        <dbReference type="ChEBI" id="CHEBI:43474"/>
        <dbReference type="ChEBI" id="CHEBI:58601"/>
        <dbReference type="EC" id="2.4.1.1"/>
    </reaction>
</comment>
<dbReference type="SUPFAM" id="SSF53756">
    <property type="entry name" value="UDP-Glycosyltransferase/glycogen phosphorylase"/>
    <property type="match status" value="1"/>
</dbReference>
<keyword evidence="6" id="KW-1185">Reference proteome</keyword>
<reference evidence="5 6" key="1">
    <citation type="submission" date="2023-11" db="EMBL/GenBank/DDBJ databases">
        <title>MicrobeMod: A computational toolkit for identifying prokaryotic methylation and restriction-modification with nanopore sequencing.</title>
        <authorList>
            <person name="Crits-Christoph A."/>
            <person name="Kang S.C."/>
            <person name="Lee H."/>
            <person name="Ostrov N."/>
        </authorList>
    </citation>
    <scope>NUCLEOTIDE SEQUENCE [LARGE SCALE GENOMIC DNA]</scope>
    <source>
        <strain evidence="5 6">ATCC 49870</strain>
    </source>
</reference>
<dbReference type="InterPro" id="IPR011834">
    <property type="entry name" value="Agluc_phsphrylas"/>
</dbReference>
<evidence type="ECO:0000313" key="6">
    <source>
        <dbReference type="Proteomes" id="UP001327459"/>
    </source>
</evidence>
<accession>A0ABZ0YZI0</accession>
<sequence length="851" mass="94577">MPTIHHLEVRPSLPPTLANLSELAGNLHYSRSRAVRDLFDAIDADTWAQVEGNPIRFLQLVPQARLDEAAGDSAFLAELAAAWRDFEVHCADDRADAIGPAFDSQETVAYFCAEFGFHESLPIYSGGLGILAGDHCKAASDLGVPLVGVGLLYRQGYFQQCIDAQGRQHPRFEDLDFSHLPIRLAMREGAPTQVKVEYPGRVVTAQVWEARIGRVRVYLLDTDVTDNAAADREITRRLYGGDRRRRLEQEMLLGLGGVRALRTLGITPSAWHINEGHAAFSILERVRELTADGLPFEPALNAVAASTLFTTHTPVPAGHDTFAPSLVEAHFESQLEALGIEAPELLALGADPAHDGKHFNMTALALRGSRQHNGVSRVHGEVAAQMSQAFWPEVPTEENPLSHVTNGVHVETFLNRDLTRLFDATRRDWRDHLHEAAIGEMAGKIEAGRLWSMHLSAKTHLVSDLKARLQRQSERFGEGHVRLKQRCRVLDKPVDEFLMVGFARRFATYKRATLLFRDRERLARLIETSPRPVVFVFAGKAHPADEPGQALLQTIHELSLEQRFAGHVLLIEGYDMGLARRLVAGSDVWLNTPEFPMEASGTSGQKAGINGVLNLSVADGWWAEGHDHQQGVANGWSIAPTPEATDRDDREANDLLTLLETEVIPLFDRREAAGGSDTKGLPSDWIAWQRHAIATILPRFNASRMVRDYAEHHYRRAIDAHRLLAQDDYRAARERADFERDLVTHWGGVGVKVLRTPESIMDQGESLSIEIETTSPGLPPHSLRCEAVLSEGGSRRVVVGELVESLDGQAWGRHRIALPADLAGEVDYRLRVVPTHETLLHPYELGRMLWL</sequence>
<dbReference type="Pfam" id="PF11897">
    <property type="entry name" value="DUF3417"/>
    <property type="match status" value="1"/>
</dbReference>
<gene>
    <name evidence="5" type="primary">glgP</name>
    <name evidence="5" type="ORF">SR882_04310</name>
</gene>
<evidence type="ECO:0000256" key="1">
    <source>
        <dbReference type="ARBA" id="ARBA00001275"/>
    </source>
</evidence>
<organism evidence="5 6">
    <name type="scientific">Guyparkeria halophila</name>
    <dbReference type="NCBI Taxonomy" id="47960"/>
    <lineage>
        <taxon>Bacteria</taxon>
        <taxon>Pseudomonadati</taxon>
        <taxon>Pseudomonadota</taxon>
        <taxon>Gammaproteobacteria</taxon>
        <taxon>Chromatiales</taxon>
        <taxon>Thioalkalibacteraceae</taxon>
        <taxon>Guyparkeria</taxon>
    </lineage>
</organism>